<dbReference type="PANTHER" id="PTHR42760">
    <property type="entry name" value="SHORT-CHAIN DEHYDROGENASES/REDUCTASES FAMILY MEMBER"/>
    <property type="match status" value="1"/>
</dbReference>
<dbReference type="AlphaFoldDB" id="A0A9D2AT73"/>
<dbReference type="InterPro" id="IPR020904">
    <property type="entry name" value="Sc_DH/Rdtase_CS"/>
</dbReference>
<dbReference type="GO" id="GO:0016616">
    <property type="term" value="F:oxidoreductase activity, acting on the CH-OH group of donors, NAD or NADP as acceptor"/>
    <property type="evidence" value="ECO:0007669"/>
    <property type="project" value="TreeGrafter"/>
</dbReference>
<dbReference type="CDD" id="cd05233">
    <property type="entry name" value="SDR_c"/>
    <property type="match status" value="1"/>
</dbReference>
<accession>A0A9D2AT73</accession>
<reference evidence="3" key="1">
    <citation type="journal article" date="2021" name="PeerJ">
        <title>Extensive microbial diversity within the chicken gut microbiome revealed by metagenomics and culture.</title>
        <authorList>
            <person name="Gilroy R."/>
            <person name="Ravi A."/>
            <person name="Getino M."/>
            <person name="Pursley I."/>
            <person name="Horton D.L."/>
            <person name="Alikhan N.F."/>
            <person name="Baker D."/>
            <person name="Gharbi K."/>
            <person name="Hall N."/>
            <person name="Watson M."/>
            <person name="Adriaenssens E.M."/>
            <person name="Foster-Nyarko E."/>
            <person name="Jarju S."/>
            <person name="Secka A."/>
            <person name="Antonio M."/>
            <person name="Oren A."/>
            <person name="Chaudhuri R.R."/>
            <person name="La Ragione R."/>
            <person name="Hildebrand F."/>
            <person name="Pallen M.J."/>
        </authorList>
    </citation>
    <scope>NUCLEOTIDE SEQUENCE</scope>
    <source>
        <strain evidence="3">ChiSjej5B23-15282</strain>
    </source>
</reference>
<comment type="similarity">
    <text evidence="1">Belongs to the short-chain dehydrogenases/reductases (SDR) family.</text>
</comment>
<organism evidence="3 4">
    <name type="scientific">Candidatus Mediterraneibacter caccavium</name>
    <dbReference type="NCBI Taxonomy" id="2838661"/>
    <lineage>
        <taxon>Bacteria</taxon>
        <taxon>Bacillati</taxon>
        <taxon>Bacillota</taxon>
        <taxon>Clostridia</taxon>
        <taxon>Lachnospirales</taxon>
        <taxon>Lachnospiraceae</taxon>
        <taxon>Mediterraneibacter</taxon>
    </lineage>
</organism>
<proteinExistence type="inferred from homology"/>
<dbReference type="InterPro" id="IPR002347">
    <property type="entry name" value="SDR_fam"/>
</dbReference>
<evidence type="ECO:0000313" key="3">
    <source>
        <dbReference type="EMBL" id="HIX49447.1"/>
    </source>
</evidence>
<comment type="caution">
    <text evidence="3">The sequence shown here is derived from an EMBL/GenBank/DDBJ whole genome shotgun (WGS) entry which is preliminary data.</text>
</comment>
<dbReference type="GO" id="GO:0008206">
    <property type="term" value="P:bile acid metabolic process"/>
    <property type="evidence" value="ECO:0007669"/>
    <property type="project" value="UniProtKB-ARBA"/>
</dbReference>
<dbReference type="Gene3D" id="3.40.50.720">
    <property type="entry name" value="NAD(P)-binding Rossmann-like Domain"/>
    <property type="match status" value="1"/>
</dbReference>
<dbReference type="PRINTS" id="PR00080">
    <property type="entry name" value="SDRFAMILY"/>
</dbReference>
<reference evidence="3" key="2">
    <citation type="submission" date="2021-04" db="EMBL/GenBank/DDBJ databases">
        <authorList>
            <person name="Gilroy R."/>
        </authorList>
    </citation>
    <scope>NUCLEOTIDE SEQUENCE</scope>
    <source>
        <strain evidence="3">ChiSjej5B23-15282</strain>
    </source>
</reference>
<dbReference type="Pfam" id="PF13561">
    <property type="entry name" value="adh_short_C2"/>
    <property type="match status" value="1"/>
</dbReference>
<gene>
    <name evidence="3" type="ORF">H9981_10655</name>
</gene>
<dbReference type="Proteomes" id="UP000824243">
    <property type="component" value="Unassembled WGS sequence"/>
</dbReference>
<dbReference type="InterPro" id="IPR036291">
    <property type="entry name" value="NAD(P)-bd_dom_sf"/>
</dbReference>
<dbReference type="EMBL" id="DXFA01000175">
    <property type="protein sequence ID" value="HIX49447.1"/>
    <property type="molecule type" value="Genomic_DNA"/>
</dbReference>
<name>A0A9D2AT73_9FIRM</name>
<keyword evidence="2" id="KW-0560">Oxidoreductase</keyword>
<evidence type="ECO:0000313" key="4">
    <source>
        <dbReference type="Proteomes" id="UP000824243"/>
    </source>
</evidence>
<sequence length="258" mass="28318">MSYNRLEGKVCIITGGTTGIGRAVSKIFADEKATLIMVNKYAEGGEEYAAELGKDVYFKVCDISKEDDVIRFMQWVDEKFGRIDVLFNNAALSISNSIEKTDLSCWDRTMETNARGCFLMCKYGLELLKRSEHGSIINTGSELAVVGCEANLAYNSSKGAIVSFSRSLALEVAKYKIRVNVVCPAGTDTQAFRDDLVKNGGNLEEIVKETWESYPLGRAYKRVGRPEDVGYAVLFLAGDESTWITGAVLMVDGGFTAT</sequence>
<evidence type="ECO:0000256" key="1">
    <source>
        <dbReference type="ARBA" id="ARBA00006484"/>
    </source>
</evidence>
<dbReference type="SUPFAM" id="SSF51735">
    <property type="entry name" value="NAD(P)-binding Rossmann-fold domains"/>
    <property type="match status" value="1"/>
</dbReference>
<dbReference type="GO" id="GO:0048038">
    <property type="term" value="F:quinone binding"/>
    <property type="evidence" value="ECO:0007669"/>
    <property type="project" value="TreeGrafter"/>
</dbReference>
<dbReference type="PROSITE" id="PS00061">
    <property type="entry name" value="ADH_SHORT"/>
    <property type="match status" value="1"/>
</dbReference>
<protein>
    <submittedName>
        <fullName evidence="3">SDR family oxidoreductase</fullName>
    </submittedName>
</protein>
<dbReference type="FunFam" id="3.40.50.720:FF:000084">
    <property type="entry name" value="Short-chain dehydrogenase reductase"/>
    <property type="match status" value="1"/>
</dbReference>
<dbReference type="GO" id="GO:0006633">
    <property type="term" value="P:fatty acid biosynthetic process"/>
    <property type="evidence" value="ECO:0007669"/>
    <property type="project" value="TreeGrafter"/>
</dbReference>
<dbReference type="PRINTS" id="PR00081">
    <property type="entry name" value="GDHRDH"/>
</dbReference>
<evidence type="ECO:0000256" key="2">
    <source>
        <dbReference type="ARBA" id="ARBA00023002"/>
    </source>
</evidence>
<dbReference type="PANTHER" id="PTHR42760:SF122">
    <property type="entry name" value="NAD(P)-BINDING PROTEIN"/>
    <property type="match status" value="1"/>
</dbReference>